<feature type="compositionally biased region" description="Low complexity" evidence="27">
    <location>
        <begin position="36"/>
        <end position="50"/>
    </location>
</feature>
<keyword evidence="10" id="KW-0645">Protease</keyword>
<evidence type="ECO:0000256" key="7">
    <source>
        <dbReference type="ARBA" id="ARBA00018638"/>
    </source>
</evidence>
<dbReference type="GO" id="GO:0030288">
    <property type="term" value="C:outer membrane-bounded periplasmic space"/>
    <property type="evidence" value="ECO:0007669"/>
    <property type="project" value="TreeGrafter"/>
</dbReference>
<evidence type="ECO:0000256" key="1">
    <source>
        <dbReference type="ARBA" id="ARBA00002624"/>
    </source>
</evidence>
<comment type="catalytic activity">
    <reaction evidence="25">
        <text>[GlcNAc-(1-&gt;4)-Mur2Ac(oyl-L-Ala-gamma-D-Glu-L-Lys-D-Ala-D-Ala)](n)-di-trans,octa-cis-undecaprenyl diphosphate + beta-D-GlcNAc-(1-&gt;4)-Mur2Ac(oyl-L-Ala-gamma-D-Glu-L-Lys-D-Ala-D-Ala)-di-trans,octa-cis-undecaprenyl diphosphate = [GlcNAc-(1-&gt;4)-Mur2Ac(oyl-L-Ala-gamma-D-Glu-L-Lys-D-Ala-D-Ala)](n+1)-di-trans,octa-cis-undecaprenyl diphosphate + di-trans,octa-cis-undecaprenyl diphosphate + H(+)</text>
        <dbReference type="Rhea" id="RHEA:23708"/>
        <dbReference type="Rhea" id="RHEA-COMP:9602"/>
        <dbReference type="Rhea" id="RHEA-COMP:9603"/>
        <dbReference type="ChEBI" id="CHEBI:15378"/>
        <dbReference type="ChEBI" id="CHEBI:58405"/>
        <dbReference type="ChEBI" id="CHEBI:60033"/>
        <dbReference type="ChEBI" id="CHEBI:78435"/>
        <dbReference type="EC" id="2.4.99.28"/>
    </reaction>
</comment>
<dbReference type="AlphaFoldDB" id="A0A7X2NFK8"/>
<proteinExistence type="inferred from homology"/>
<dbReference type="GO" id="GO:0071555">
    <property type="term" value="P:cell wall organization"/>
    <property type="evidence" value="ECO:0007669"/>
    <property type="project" value="UniProtKB-KW"/>
</dbReference>
<dbReference type="EC" id="2.4.99.28" evidence="24"/>
<evidence type="ECO:0000256" key="16">
    <source>
        <dbReference type="ARBA" id="ARBA00022968"/>
    </source>
</evidence>
<feature type="compositionally biased region" description="Basic and acidic residues" evidence="27">
    <location>
        <begin position="68"/>
        <end position="80"/>
    </location>
</feature>
<keyword evidence="14" id="KW-0378">Hydrolase</keyword>
<dbReference type="InterPro" id="IPR012338">
    <property type="entry name" value="Beta-lactam/transpept-like"/>
</dbReference>
<keyword evidence="13 28" id="KW-0812">Transmembrane</keyword>
<feature type="region of interest" description="Disordered" evidence="27">
    <location>
        <begin position="1"/>
        <end position="136"/>
    </location>
</feature>
<dbReference type="GO" id="GO:0006508">
    <property type="term" value="P:proteolysis"/>
    <property type="evidence" value="ECO:0007669"/>
    <property type="project" value="UniProtKB-KW"/>
</dbReference>
<feature type="compositionally biased region" description="Basic residues" evidence="27">
    <location>
        <begin position="102"/>
        <end position="112"/>
    </location>
</feature>
<reference evidence="31 32" key="1">
    <citation type="submission" date="2019-08" db="EMBL/GenBank/DDBJ databases">
        <title>In-depth cultivation of the pig gut microbiome towards novel bacterial diversity and tailored functional studies.</title>
        <authorList>
            <person name="Wylensek D."/>
            <person name="Hitch T.C.A."/>
            <person name="Clavel T."/>
        </authorList>
    </citation>
    <scope>NUCLEOTIDE SEQUENCE [LARGE SCALE GENOMIC DNA]</scope>
    <source>
        <strain evidence="31 32">RF-744-FAT-4</strain>
    </source>
</reference>
<dbReference type="InterPro" id="IPR050396">
    <property type="entry name" value="Glycosyltr_51/Transpeptidase"/>
</dbReference>
<dbReference type="SUPFAM" id="SSF56601">
    <property type="entry name" value="beta-lactamase/transpeptidase-like"/>
    <property type="match status" value="1"/>
</dbReference>
<evidence type="ECO:0000256" key="21">
    <source>
        <dbReference type="ARBA" id="ARBA00023268"/>
    </source>
</evidence>
<evidence type="ECO:0000256" key="24">
    <source>
        <dbReference type="ARBA" id="ARBA00044770"/>
    </source>
</evidence>
<keyword evidence="22" id="KW-0961">Cell wall biogenesis/degradation</keyword>
<dbReference type="InterPro" id="IPR001460">
    <property type="entry name" value="PCN-bd_Tpept"/>
</dbReference>
<dbReference type="GO" id="GO:0009002">
    <property type="term" value="F:serine-type D-Ala-D-Ala carboxypeptidase activity"/>
    <property type="evidence" value="ECO:0007669"/>
    <property type="project" value="UniProtKB-EC"/>
</dbReference>
<dbReference type="GO" id="GO:0008360">
    <property type="term" value="P:regulation of cell shape"/>
    <property type="evidence" value="ECO:0007669"/>
    <property type="project" value="UniProtKB-KW"/>
</dbReference>
<evidence type="ECO:0000256" key="14">
    <source>
        <dbReference type="ARBA" id="ARBA00022801"/>
    </source>
</evidence>
<dbReference type="GO" id="GO:0046677">
    <property type="term" value="P:response to antibiotic"/>
    <property type="evidence" value="ECO:0007669"/>
    <property type="project" value="UniProtKB-KW"/>
</dbReference>
<keyword evidence="19 28" id="KW-0472">Membrane</keyword>
<accession>A0A7X2NFK8</accession>
<dbReference type="InterPro" id="IPR036950">
    <property type="entry name" value="PBP_transglycosylase"/>
</dbReference>
<sequence>MHKANQLDSSQLDQDVEEIMTKMEEEAEPETKHPEQAPQQSAVAPQSVSQDTSSQQNVESHSKRQGLPRRDQNANKRAEAADQIEVGAYDSKLHEIDSMSMKSKKKTTNRRQNRNDAKTLKTAKKSNGGLPSRKHKRKKFKVWQKVLIVLAVLFVAGTAGIFAMYQRNRVDISSYSYKEKQKTQIISADNQVIAELFTENRTYVSLNQIPDNMKNALIATEDRRFYDHGGVDYYGIARSMVFNVFHRDTRSQGASTLTQQLARTLFLPDISTEQTMGDSINRKFKEISIARQLEKKYSKNQILEMYLNETYFGSSAYGIEEAAKTYFGKDIWDCDLAECAMLAGLPQAPSGYAPNAHYDAAKKRQSAVLGRMVAAGYITKAQADQAKAEQVNVAKWDASKLNNQVTEGYEKFVNRALQQYAEAVAPTVMKKQGISKKEAIKYTRTQVSSGEYKIYTTINTGMQSDAMKVALSRYPEGSSTTTAIVTLDQDGSVRAYYGGNTQIDMCNTARQPGSNIKPLYYSAAIDKGIFTATSSLHNYGTYGNWTPRAEGGGSTVDLTTALVKSLNPPAAYVFYTVGVNNSVDWMKTMGISTFEPSDYNINTCVGGMLYGIKPIEMAAAFNIFNNNGIYNQPKFVTKVENSNGSTVFTTSNLNLDTHQVMKSSTASTMKSILRKVVTSGTGTNANVYGTAGKTGTTDSGKDLWFTGMTGDLTTSIWTGNLNNKALGGYGVISAATYGSYMRALGSDKLITGVQ</sequence>
<keyword evidence="20" id="KW-0046">Antibiotic resistance</keyword>
<keyword evidence="17" id="KW-0573">Peptidoglycan synthesis</keyword>
<dbReference type="Pfam" id="PF00912">
    <property type="entry name" value="Transgly"/>
    <property type="match status" value="1"/>
</dbReference>
<evidence type="ECO:0000256" key="22">
    <source>
        <dbReference type="ARBA" id="ARBA00023316"/>
    </source>
</evidence>
<keyword evidence="8" id="KW-1003">Cell membrane</keyword>
<evidence type="ECO:0000256" key="25">
    <source>
        <dbReference type="ARBA" id="ARBA00049902"/>
    </source>
</evidence>
<evidence type="ECO:0000256" key="28">
    <source>
        <dbReference type="SAM" id="Phobius"/>
    </source>
</evidence>
<feature type="compositionally biased region" description="Polar residues" evidence="27">
    <location>
        <begin position="1"/>
        <end position="13"/>
    </location>
</feature>
<comment type="similarity">
    <text evidence="5">In the N-terminal section; belongs to the glycosyltransferase 51 family.</text>
</comment>
<gene>
    <name evidence="31" type="ORF">FYJ52_04485</name>
</gene>
<protein>
    <recommendedName>
        <fullName evidence="7">Penicillin-binding protein 1A</fullName>
        <ecNumber evidence="24">2.4.99.28</ecNumber>
        <ecNumber evidence="6">3.4.16.4</ecNumber>
    </recommendedName>
</protein>
<dbReference type="GO" id="GO:0005886">
    <property type="term" value="C:plasma membrane"/>
    <property type="evidence" value="ECO:0007669"/>
    <property type="project" value="UniProtKB-SubCell"/>
</dbReference>
<evidence type="ECO:0000256" key="23">
    <source>
        <dbReference type="ARBA" id="ARBA00034000"/>
    </source>
</evidence>
<keyword evidence="18 28" id="KW-1133">Transmembrane helix</keyword>
<comment type="subcellular location">
    <subcellularLocation>
        <location evidence="2">Cell membrane</location>
        <topology evidence="2">Single-pass type II membrane protein</topology>
    </subcellularLocation>
</comment>
<evidence type="ECO:0000256" key="12">
    <source>
        <dbReference type="ARBA" id="ARBA00022679"/>
    </source>
</evidence>
<comment type="pathway">
    <text evidence="26">Glycan biosynthesis.</text>
</comment>
<comment type="function">
    <text evidence="1">Cell wall formation. Synthesis of cross-linked peptidoglycan from the lipid intermediates. The enzyme has a penicillin-insensitive transglycosylase N-terminal domain (formation of linear glycan strands) and a penicillin-sensitive transpeptidase C-terminal domain (cross-linking of the peptide subunits).</text>
</comment>
<keyword evidence="21" id="KW-0511">Multifunctional enzyme</keyword>
<evidence type="ECO:0000259" key="29">
    <source>
        <dbReference type="Pfam" id="PF00905"/>
    </source>
</evidence>
<evidence type="ECO:0000256" key="2">
    <source>
        <dbReference type="ARBA" id="ARBA00004401"/>
    </source>
</evidence>
<dbReference type="Proteomes" id="UP000461754">
    <property type="component" value="Unassembled WGS sequence"/>
</dbReference>
<dbReference type="PANTHER" id="PTHR32282">
    <property type="entry name" value="BINDING PROTEIN TRANSPEPTIDASE, PUTATIVE-RELATED"/>
    <property type="match status" value="1"/>
</dbReference>
<name>A0A7X2NFK8_9FIRM</name>
<evidence type="ECO:0000256" key="13">
    <source>
        <dbReference type="ARBA" id="ARBA00022692"/>
    </source>
</evidence>
<comment type="similarity">
    <text evidence="4">In the C-terminal section; belongs to the transpeptidase family.</text>
</comment>
<evidence type="ECO:0000256" key="8">
    <source>
        <dbReference type="ARBA" id="ARBA00022475"/>
    </source>
</evidence>
<feature type="domain" description="Penicillin-binding protein transpeptidase" evidence="29">
    <location>
        <begin position="483"/>
        <end position="725"/>
    </location>
</feature>
<comment type="caution">
    <text evidence="31">The sequence shown here is derived from an EMBL/GenBank/DDBJ whole genome shotgun (WGS) entry which is preliminary data.</text>
</comment>
<evidence type="ECO:0000256" key="27">
    <source>
        <dbReference type="SAM" id="MobiDB-lite"/>
    </source>
</evidence>
<dbReference type="Pfam" id="PF00905">
    <property type="entry name" value="Transpeptidase"/>
    <property type="match status" value="1"/>
</dbReference>
<evidence type="ECO:0000256" key="19">
    <source>
        <dbReference type="ARBA" id="ARBA00023136"/>
    </source>
</evidence>
<evidence type="ECO:0000256" key="9">
    <source>
        <dbReference type="ARBA" id="ARBA00022645"/>
    </source>
</evidence>
<dbReference type="FunFam" id="1.10.3810.10:FF:000001">
    <property type="entry name" value="Penicillin-binding protein 1A"/>
    <property type="match status" value="1"/>
</dbReference>
<keyword evidence="12" id="KW-0808">Transferase</keyword>
<dbReference type="GO" id="GO:0008955">
    <property type="term" value="F:peptidoglycan glycosyltransferase activity"/>
    <property type="evidence" value="ECO:0007669"/>
    <property type="project" value="UniProtKB-EC"/>
</dbReference>
<dbReference type="PANTHER" id="PTHR32282:SF11">
    <property type="entry name" value="PENICILLIN-BINDING PROTEIN 1B"/>
    <property type="match status" value="1"/>
</dbReference>
<evidence type="ECO:0000256" key="4">
    <source>
        <dbReference type="ARBA" id="ARBA00007090"/>
    </source>
</evidence>
<keyword evidence="11" id="KW-0328">Glycosyltransferase</keyword>
<evidence type="ECO:0000256" key="6">
    <source>
        <dbReference type="ARBA" id="ARBA00012448"/>
    </source>
</evidence>
<evidence type="ECO:0000256" key="11">
    <source>
        <dbReference type="ARBA" id="ARBA00022676"/>
    </source>
</evidence>
<dbReference type="SUPFAM" id="SSF53955">
    <property type="entry name" value="Lysozyme-like"/>
    <property type="match status" value="1"/>
</dbReference>
<comment type="pathway">
    <text evidence="3">Cell wall biogenesis; peptidoglycan biosynthesis.</text>
</comment>
<evidence type="ECO:0000256" key="5">
    <source>
        <dbReference type="ARBA" id="ARBA00007739"/>
    </source>
</evidence>
<evidence type="ECO:0000256" key="17">
    <source>
        <dbReference type="ARBA" id="ARBA00022984"/>
    </source>
</evidence>
<keyword evidence="9" id="KW-0121">Carboxypeptidase</keyword>
<dbReference type="Gene3D" id="1.10.3810.10">
    <property type="entry name" value="Biosynthetic peptidoglycan transglycosylase-like"/>
    <property type="match status" value="1"/>
</dbReference>
<evidence type="ECO:0000313" key="31">
    <source>
        <dbReference type="EMBL" id="MSS19662.1"/>
    </source>
</evidence>
<evidence type="ECO:0000256" key="3">
    <source>
        <dbReference type="ARBA" id="ARBA00004752"/>
    </source>
</evidence>
<feature type="compositionally biased region" description="Basic and acidic residues" evidence="27">
    <location>
        <begin position="19"/>
        <end position="35"/>
    </location>
</feature>
<evidence type="ECO:0000256" key="26">
    <source>
        <dbReference type="ARBA" id="ARBA00060592"/>
    </source>
</evidence>
<keyword evidence="15" id="KW-0133">Cell shape</keyword>
<keyword evidence="32" id="KW-1185">Reference proteome</keyword>
<dbReference type="GO" id="GO:0008658">
    <property type="term" value="F:penicillin binding"/>
    <property type="evidence" value="ECO:0007669"/>
    <property type="project" value="InterPro"/>
</dbReference>
<evidence type="ECO:0000256" key="15">
    <source>
        <dbReference type="ARBA" id="ARBA00022960"/>
    </source>
</evidence>
<dbReference type="EMBL" id="VUMO01000004">
    <property type="protein sequence ID" value="MSS19662.1"/>
    <property type="molecule type" value="Genomic_DNA"/>
</dbReference>
<dbReference type="InterPro" id="IPR023346">
    <property type="entry name" value="Lysozyme-like_dom_sf"/>
</dbReference>
<evidence type="ECO:0000259" key="30">
    <source>
        <dbReference type="Pfam" id="PF00912"/>
    </source>
</evidence>
<dbReference type="EC" id="3.4.16.4" evidence="6"/>
<feature type="transmembrane region" description="Helical" evidence="28">
    <location>
        <begin position="142"/>
        <end position="165"/>
    </location>
</feature>
<evidence type="ECO:0000256" key="20">
    <source>
        <dbReference type="ARBA" id="ARBA00023251"/>
    </source>
</evidence>
<dbReference type="UniPathway" id="UPA00219"/>
<dbReference type="InterPro" id="IPR001264">
    <property type="entry name" value="Glyco_trans_51"/>
</dbReference>
<evidence type="ECO:0000256" key="10">
    <source>
        <dbReference type="ARBA" id="ARBA00022670"/>
    </source>
</evidence>
<organism evidence="31 32">
    <name type="scientific">Pseudoramibacter porci</name>
    <dbReference type="NCBI Taxonomy" id="2606631"/>
    <lineage>
        <taxon>Bacteria</taxon>
        <taxon>Bacillati</taxon>
        <taxon>Bacillota</taxon>
        <taxon>Clostridia</taxon>
        <taxon>Eubacteriales</taxon>
        <taxon>Eubacteriaceae</taxon>
        <taxon>Pseudoramibacter</taxon>
    </lineage>
</organism>
<evidence type="ECO:0000256" key="18">
    <source>
        <dbReference type="ARBA" id="ARBA00022989"/>
    </source>
</evidence>
<dbReference type="Gene3D" id="3.40.710.10">
    <property type="entry name" value="DD-peptidase/beta-lactamase superfamily"/>
    <property type="match status" value="1"/>
</dbReference>
<keyword evidence="16" id="KW-0735">Signal-anchor</keyword>
<comment type="catalytic activity">
    <reaction evidence="23">
        <text>Preferential cleavage: (Ac)2-L-Lys-D-Ala-|-D-Ala. Also transpeptidation of peptidyl-alanyl moieties that are N-acyl substituents of D-alanine.</text>
        <dbReference type="EC" id="3.4.16.4"/>
    </reaction>
</comment>
<evidence type="ECO:0000313" key="32">
    <source>
        <dbReference type="Proteomes" id="UP000461754"/>
    </source>
</evidence>
<dbReference type="GO" id="GO:0009252">
    <property type="term" value="P:peptidoglycan biosynthetic process"/>
    <property type="evidence" value="ECO:0007669"/>
    <property type="project" value="UniProtKB-UniPathway"/>
</dbReference>
<feature type="domain" description="Glycosyl transferase family 51" evidence="30">
    <location>
        <begin position="190"/>
        <end position="372"/>
    </location>
</feature>